<keyword evidence="4" id="KW-0862">Zinc</keyword>
<evidence type="ECO:0000256" key="1">
    <source>
        <dbReference type="ARBA" id="ARBA00022723"/>
    </source>
</evidence>
<dbReference type="PANTHER" id="PTHR24171">
    <property type="entry name" value="ANKYRIN REPEAT DOMAIN-CONTAINING PROTEIN 39-RELATED"/>
    <property type="match status" value="1"/>
</dbReference>
<dbReference type="InterPro" id="IPR002110">
    <property type="entry name" value="Ankyrin_rpt"/>
</dbReference>
<dbReference type="PROSITE" id="PS50088">
    <property type="entry name" value="ANK_REPEAT"/>
    <property type="match status" value="1"/>
</dbReference>
<accession>A0A9P7GQP5</accession>
<evidence type="ECO:0000256" key="6">
    <source>
        <dbReference type="PROSITE-ProRule" id="PRU00023"/>
    </source>
</evidence>
<dbReference type="EMBL" id="JABCKI010000269">
    <property type="protein sequence ID" value="KAG5651267.1"/>
    <property type="molecule type" value="Genomic_DNA"/>
</dbReference>
<proteinExistence type="predicted"/>
<dbReference type="AlphaFoldDB" id="A0A9P7GQP5"/>
<dbReference type="InterPro" id="IPR036770">
    <property type="entry name" value="Ankyrin_rpt-contain_sf"/>
</dbReference>
<keyword evidence="2" id="KW-0677">Repeat</keyword>
<reference evidence="9" key="2">
    <citation type="submission" date="2021-10" db="EMBL/GenBank/DDBJ databases">
        <title>Phylogenomics reveals ancestral predisposition of the termite-cultivated fungus Termitomyces towards a domesticated lifestyle.</title>
        <authorList>
            <person name="Auxier B."/>
            <person name="Grum-Grzhimaylo A."/>
            <person name="Cardenas M.E."/>
            <person name="Lodge J.D."/>
            <person name="Laessoe T."/>
            <person name="Pedersen O."/>
            <person name="Smith M.E."/>
            <person name="Kuyper T.W."/>
            <person name="Franco-Molano E.A."/>
            <person name="Baroni T.J."/>
            <person name="Aanen D.K."/>
        </authorList>
    </citation>
    <scope>NUCLEOTIDE SEQUENCE</scope>
    <source>
        <strain evidence="9">D49</strain>
    </source>
</reference>
<evidence type="ECO:0000256" key="2">
    <source>
        <dbReference type="ARBA" id="ARBA00022737"/>
    </source>
</evidence>
<comment type="caution">
    <text evidence="9">The sequence shown here is derived from an EMBL/GenBank/DDBJ whole genome shotgun (WGS) entry which is preliminary data.</text>
</comment>
<evidence type="ECO:0000313" key="9">
    <source>
        <dbReference type="EMBL" id="KAG5651267.1"/>
    </source>
</evidence>
<dbReference type="PROSITE" id="PS50297">
    <property type="entry name" value="ANK_REP_REGION"/>
    <property type="match status" value="1"/>
</dbReference>
<evidence type="ECO:0000256" key="7">
    <source>
        <dbReference type="PROSITE-ProRule" id="PRU00134"/>
    </source>
</evidence>
<evidence type="ECO:0000313" key="10">
    <source>
        <dbReference type="Proteomes" id="UP000717328"/>
    </source>
</evidence>
<reference evidence="9" key="1">
    <citation type="submission" date="2021-02" db="EMBL/GenBank/DDBJ databases">
        <authorList>
            <person name="Nieuwenhuis M."/>
            <person name="Van De Peppel L.J.J."/>
        </authorList>
    </citation>
    <scope>NUCLEOTIDE SEQUENCE</scope>
    <source>
        <strain evidence="9">D49</strain>
    </source>
</reference>
<keyword evidence="3 7" id="KW-0863">Zinc-finger</keyword>
<dbReference type="InterPro" id="IPR002893">
    <property type="entry name" value="Znf_MYND"/>
</dbReference>
<feature type="repeat" description="ANK" evidence="6">
    <location>
        <begin position="172"/>
        <end position="204"/>
    </location>
</feature>
<evidence type="ECO:0000256" key="4">
    <source>
        <dbReference type="ARBA" id="ARBA00022833"/>
    </source>
</evidence>
<dbReference type="PANTHER" id="PTHR24171:SF9">
    <property type="entry name" value="ANKYRIN REPEAT DOMAIN-CONTAINING PROTEIN 39"/>
    <property type="match status" value="1"/>
</dbReference>
<gene>
    <name evidence="9" type="ORF">H0H81_009260</name>
</gene>
<organism evidence="9 10">
    <name type="scientific">Sphagnurus paluster</name>
    <dbReference type="NCBI Taxonomy" id="117069"/>
    <lineage>
        <taxon>Eukaryota</taxon>
        <taxon>Fungi</taxon>
        <taxon>Dikarya</taxon>
        <taxon>Basidiomycota</taxon>
        <taxon>Agaricomycotina</taxon>
        <taxon>Agaricomycetes</taxon>
        <taxon>Agaricomycetidae</taxon>
        <taxon>Agaricales</taxon>
        <taxon>Tricholomatineae</taxon>
        <taxon>Lyophyllaceae</taxon>
        <taxon>Sphagnurus</taxon>
    </lineage>
</organism>
<evidence type="ECO:0000256" key="3">
    <source>
        <dbReference type="ARBA" id="ARBA00022771"/>
    </source>
</evidence>
<dbReference type="Proteomes" id="UP000717328">
    <property type="component" value="Unassembled WGS sequence"/>
</dbReference>
<dbReference type="Pfam" id="PF12796">
    <property type="entry name" value="Ank_2"/>
    <property type="match status" value="1"/>
</dbReference>
<dbReference type="Gene3D" id="1.25.40.20">
    <property type="entry name" value="Ankyrin repeat-containing domain"/>
    <property type="match status" value="1"/>
</dbReference>
<dbReference type="SMART" id="SM00248">
    <property type="entry name" value="ANK"/>
    <property type="match status" value="2"/>
</dbReference>
<keyword evidence="5 6" id="KW-0040">ANK repeat</keyword>
<dbReference type="SUPFAM" id="SSF48403">
    <property type="entry name" value="Ankyrin repeat"/>
    <property type="match status" value="1"/>
</dbReference>
<name>A0A9P7GQP5_9AGAR</name>
<dbReference type="Gene3D" id="6.10.140.2220">
    <property type="match status" value="1"/>
</dbReference>
<evidence type="ECO:0000259" key="8">
    <source>
        <dbReference type="PROSITE" id="PS50865"/>
    </source>
</evidence>
<feature type="domain" description="MYND-type" evidence="8">
    <location>
        <begin position="243"/>
        <end position="281"/>
    </location>
</feature>
<keyword evidence="1" id="KW-0479">Metal-binding</keyword>
<protein>
    <recommendedName>
        <fullName evidence="8">MYND-type domain-containing protein</fullName>
    </recommendedName>
</protein>
<sequence>MHRGASAGSTRGNNDGGLEVPQEMMDILKKPGFISIPQGGQRLRHLYVDNSMKFQPTRLSDFGLCCFIGHLEEVQKQVDSGTAPDLEGTEMPYKFGYATLVVSGAQRIVPQAATNHAGVLKYLISRGLPVDVPDIVGYTALSHALTSDSVQLELGRLLITAGKADVNHRNRYGEVTVLAACMKNHIPAIELLLEHGADIDIKDADGTSARESALTFGPQVTAIVQKWVNRRSGKEPPRLEKKCDECGKDDVALKNCAKCQVARYCSVECQRKAWPTHKKTCKPFSSKNTATLKPFYVPGQSIVPTEVLQNSMMGMPNTTPSTHYRSAHVPKGLSQASKNLIIKVQVPVGSGNGPLLVYSKKRDFVCTILREDAPAAYDRVAGGVRKQGVGGAKAYFAAELKSKDELVVKVAEVLAEQPF</sequence>
<dbReference type="GO" id="GO:0008270">
    <property type="term" value="F:zinc ion binding"/>
    <property type="evidence" value="ECO:0007669"/>
    <property type="project" value="UniProtKB-KW"/>
</dbReference>
<keyword evidence="10" id="KW-1185">Reference proteome</keyword>
<dbReference type="Pfam" id="PF01753">
    <property type="entry name" value="zf-MYND"/>
    <property type="match status" value="1"/>
</dbReference>
<dbReference type="PROSITE" id="PS01360">
    <property type="entry name" value="ZF_MYND_1"/>
    <property type="match status" value="1"/>
</dbReference>
<dbReference type="SUPFAM" id="SSF144232">
    <property type="entry name" value="HIT/MYND zinc finger-like"/>
    <property type="match status" value="1"/>
</dbReference>
<dbReference type="OrthoDB" id="194358at2759"/>
<evidence type="ECO:0000256" key="5">
    <source>
        <dbReference type="ARBA" id="ARBA00023043"/>
    </source>
</evidence>
<dbReference type="PROSITE" id="PS50865">
    <property type="entry name" value="ZF_MYND_2"/>
    <property type="match status" value="1"/>
</dbReference>